<dbReference type="HAMAP" id="MF_00184">
    <property type="entry name" value="Thr_tRNA_synth"/>
    <property type="match status" value="1"/>
</dbReference>
<protein>
    <recommendedName>
        <fullName evidence="2">threonine--tRNA ligase</fullName>
        <ecNumber evidence="2">6.1.1.3</ecNumber>
    </recommendedName>
    <alternativeName>
        <fullName evidence="10">Threonyl-tRNA synthetase</fullName>
    </alternativeName>
</protein>
<feature type="compositionally biased region" description="Low complexity" evidence="12">
    <location>
        <begin position="1"/>
        <end position="11"/>
    </location>
</feature>
<dbReference type="GO" id="GO:0005524">
    <property type="term" value="F:ATP binding"/>
    <property type="evidence" value="ECO:0007669"/>
    <property type="project" value="UniProtKB-KW"/>
</dbReference>
<evidence type="ECO:0000256" key="6">
    <source>
        <dbReference type="ARBA" id="ARBA00022833"/>
    </source>
</evidence>
<dbReference type="Gene3D" id="3.30.930.10">
    <property type="entry name" value="Bira Bifunctional Protein, Domain 2"/>
    <property type="match status" value="1"/>
</dbReference>
<dbReference type="FunFam" id="3.30.930.10:FF:000002">
    <property type="entry name" value="Threonine--tRNA ligase"/>
    <property type="match status" value="1"/>
</dbReference>
<dbReference type="AlphaFoldDB" id="A0A1D6II54"/>
<dbReference type="OMA" id="EDKGWEY"/>
<dbReference type="InterPro" id="IPR018163">
    <property type="entry name" value="Thr/Ala-tRNA-synth_IIc_edit"/>
</dbReference>
<dbReference type="InterPro" id="IPR012947">
    <property type="entry name" value="tRNA_SAD"/>
</dbReference>
<dbReference type="FunFam" id="3.30.980.10:FF:000001">
    <property type="entry name" value="Threonine--tRNA ligase"/>
    <property type="match status" value="1"/>
</dbReference>
<evidence type="ECO:0000256" key="3">
    <source>
        <dbReference type="ARBA" id="ARBA00022598"/>
    </source>
</evidence>
<dbReference type="InterPro" id="IPR033728">
    <property type="entry name" value="ThrRS_core"/>
</dbReference>
<dbReference type="ExpressionAtlas" id="A0A1D6II54">
    <property type="expression patterns" value="baseline and differential"/>
</dbReference>
<evidence type="ECO:0000256" key="9">
    <source>
        <dbReference type="ARBA" id="ARBA00023146"/>
    </source>
</evidence>
<keyword evidence="5" id="KW-0547">Nucleotide-binding</keyword>
<dbReference type="GO" id="GO:0046872">
    <property type="term" value="F:metal ion binding"/>
    <property type="evidence" value="ECO:0007669"/>
    <property type="project" value="UniProtKB-KW"/>
</dbReference>
<proteinExistence type="inferred from homology"/>
<dbReference type="InParanoid" id="A0A1D6II54"/>
<dbReference type="EC" id="6.1.1.3" evidence="2"/>
<keyword evidence="4" id="KW-0479">Metal-binding</keyword>
<evidence type="ECO:0000256" key="1">
    <source>
        <dbReference type="ARBA" id="ARBA00008226"/>
    </source>
</evidence>
<evidence type="ECO:0000256" key="7">
    <source>
        <dbReference type="ARBA" id="ARBA00022840"/>
    </source>
</evidence>
<reference evidence="14" key="1">
    <citation type="submission" date="2015-12" db="EMBL/GenBank/DDBJ databases">
        <title>Update maize B73 reference genome by single molecule sequencing technologies.</title>
        <authorList>
            <consortium name="Maize Genome Sequencing Project"/>
            <person name="Ware D."/>
        </authorList>
    </citation>
    <scope>NUCLEOTIDE SEQUENCE [LARGE SCALE GENOMIC DNA]</scope>
    <source>
        <tissue evidence="14">Seedling</tissue>
    </source>
</reference>
<feature type="domain" description="Aminoacyl-transfer RNA synthetases class-II family profile" evidence="13">
    <location>
        <begin position="263"/>
        <end position="532"/>
    </location>
</feature>
<keyword evidence="3 14" id="KW-0436">Ligase</keyword>
<dbReference type="Pfam" id="PF03129">
    <property type="entry name" value="HGTP_anticodon"/>
    <property type="match status" value="1"/>
</dbReference>
<evidence type="ECO:0000259" key="13">
    <source>
        <dbReference type="PROSITE" id="PS50862"/>
    </source>
</evidence>
<dbReference type="Pfam" id="PF07973">
    <property type="entry name" value="tRNA_SAD"/>
    <property type="match status" value="1"/>
</dbReference>
<dbReference type="InterPro" id="IPR036621">
    <property type="entry name" value="Anticodon-bd_dom_sf"/>
</dbReference>
<dbReference type="GO" id="GO:0005737">
    <property type="term" value="C:cytoplasm"/>
    <property type="evidence" value="ECO:0007669"/>
    <property type="project" value="InterPro"/>
</dbReference>
<dbReference type="Pfam" id="PF00587">
    <property type="entry name" value="tRNA-synt_2b"/>
    <property type="match status" value="1"/>
</dbReference>
<feature type="compositionally biased region" description="Low complexity" evidence="12">
    <location>
        <begin position="59"/>
        <end position="76"/>
    </location>
</feature>
<dbReference type="Gene3D" id="3.40.50.800">
    <property type="entry name" value="Anticodon-binding domain"/>
    <property type="match status" value="1"/>
</dbReference>
<dbReference type="InterPro" id="IPR045864">
    <property type="entry name" value="aa-tRNA-synth_II/BPL/LPL"/>
</dbReference>
<dbReference type="FunFam" id="3.40.50.800:FF:000001">
    <property type="entry name" value="Threonine--tRNA ligase"/>
    <property type="match status" value="1"/>
</dbReference>
<evidence type="ECO:0000256" key="2">
    <source>
        <dbReference type="ARBA" id="ARBA00013163"/>
    </source>
</evidence>
<evidence type="ECO:0000256" key="8">
    <source>
        <dbReference type="ARBA" id="ARBA00022917"/>
    </source>
</evidence>
<dbReference type="CDD" id="cd00771">
    <property type="entry name" value="ThrRS_core"/>
    <property type="match status" value="1"/>
</dbReference>
<keyword evidence="7" id="KW-0067">ATP-binding</keyword>
<dbReference type="EMBL" id="CM007650">
    <property type="protein sequence ID" value="ONM59168.1"/>
    <property type="molecule type" value="Genomic_DNA"/>
</dbReference>
<dbReference type="SMART" id="SM00863">
    <property type="entry name" value="tRNA_SAD"/>
    <property type="match status" value="1"/>
</dbReference>
<name>A0A1D6II54_MAIZE</name>
<dbReference type="InterPro" id="IPR002320">
    <property type="entry name" value="Thr-tRNA-ligase_IIa"/>
</dbReference>
<dbReference type="NCBIfam" id="TIGR00418">
    <property type="entry name" value="thrS"/>
    <property type="match status" value="1"/>
</dbReference>
<dbReference type="InterPro" id="IPR004154">
    <property type="entry name" value="Anticodon-bd"/>
</dbReference>
<keyword evidence="9" id="KW-0030">Aminoacyl-tRNA synthetase</keyword>
<dbReference type="FunCoup" id="A0A1D6II54">
    <property type="interactions" value="776"/>
</dbReference>
<accession>A0A1D6II54</accession>
<comment type="similarity">
    <text evidence="1">Belongs to the class-II aminoacyl-tRNA synthetase family.</text>
</comment>
<gene>
    <name evidence="14" type="ORF">ZEAMMB73_Zm00001d021962</name>
</gene>
<comment type="catalytic activity">
    <reaction evidence="11">
        <text>tRNA(Thr) + L-threonine + ATP = L-threonyl-tRNA(Thr) + AMP + diphosphate + H(+)</text>
        <dbReference type="Rhea" id="RHEA:24624"/>
        <dbReference type="Rhea" id="RHEA-COMP:9670"/>
        <dbReference type="Rhea" id="RHEA-COMP:9704"/>
        <dbReference type="ChEBI" id="CHEBI:15378"/>
        <dbReference type="ChEBI" id="CHEBI:30616"/>
        <dbReference type="ChEBI" id="CHEBI:33019"/>
        <dbReference type="ChEBI" id="CHEBI:57926"/>
        <dbReference type="ChEBI" id="CHEBI:78442"/>
        <dbReference type="ChEBI" id="CHEBI:78534"/>
        <dbReference type="ChEBI" id="CHEBI:456215"/>
        <dbReference type="EC" id="6.1.1.3"/>
    </reaction>
</comment>
<organism evidence="14">
    <name type="scientific">Zea mays</name>
    <name type="common">Maize</name>
    <dbReference type="NCBI Taxonomy" id="4577"/>
    <lineage>
        <taxon>Eukaryota</taxon>
        <taxon>Viridiplantae</taxon>
        <taxon>Streptophyta</taxon>
        <taxon>Embryophyta</taxon>
        <taxon>Tracheophyta</taxon>
        <taxon>Spermatophyta</taxon>
        <taxon>Magnoliopsida</taxon>
        <taxon>Liliopsida</taxon>
        <taxon>Poales</taxon>
        <taxon>Poaceae</taxon>
        <taxon>PACMAD clade</taxon>
        <taxon>Panicoideae</taxon>
        <taxon>Andropogonodae</taxon>
        <taxon>Andropogoneae</taxon>
        <taxon>Tripsacinae</taxon>
        <taxon>Zea</taxon>
    </lineage>
</organism>
<dbReference type="SUPFAM" id="SSF52954">
    <property type="entry name" value="Class II aaRS ABD-related"/>
    <property type="match status" value="1"/>
</dbReference>
<dbReference type="PANTHER" id="PTHR11451">
    <property type="entry name" value="THREONINE-TRNA LIGASE"/>
    <property type="match status" value="1"/>
</dbReference>
<dbReference type="SUPFAM" id="SSF55186">
    <property type="entry name" value="ThrRS/AlaRS common domain"/>
    <property type="match status" value="1"/>
</dbReference>
<dbReference type="InterPro" id="IPR006195">
    <property type="entry name" value="aa-tRNA-synth_II"/>
</dbReference>
<dbReference type="InterPro" id="IPR002314">
    <property type="entry name" value="aa-tRNA-synt_IIb"/>
</dbReference>
<evidence type="ECO:0000256" key="5">
    <source>
        <dbReference type="ARBA" id="ARBA00022741"/>
    </source>
</evidence>
<feature type="region of interest" description="Disordered" evidence="12">
    <location>
        <begin position="1"/>
        <end position="84"/>
    </location>
</feature>
<evidence type="ECO:0000313" key="14">
    <source>
        <dbReference type="EMBL" id="ONM59168.1"/>
    </source>
</evidence>
<sequence length="635" mass="72399">MAAPSASAPLLRSHPHHGSLFPSSPRHRPAAASLSGFPPLRPASARRLPYTAVRSSSTASPSAPVEDAPAAAAPTGDAEEERVVLPTNESSERLLRIRHTCAHVMAMAVQKLFPNSKVTIGPWIENGFYYDFDMEPLTDKDLKKIKKEMDRIIRQNLPLVREEVSREEAQKRIEALNEPYKLEILESIKEEPITIYHIGEEWWDLCAGPHVESTGKIDRKAVELESVAGAYWREHGESEQYLSPQYWNDSLCLDDAGGGLVFWHPKGAIIRHILEDSWKQIHLQHGYDLLYTPHVAKADLWKISGHIDFYKDNMYNQMDVEDEMYQLRPMNCPYHILVYKRKLHSYRDFPIRVAELGTVYRYELSGSLHGLFRVRGFTQDDAHIFCLEDQIKDEIRGVLDLTEQILGQFGFRYYEINLSTRPEKSVGTDDIWEKATIALKNALDDKGWEYKVDEGGGAFYGPKIDLKIEDALGRKWQCSTVQVDFNLPERFDITYVDSNSEKKRPIMIHRAILGSLERFFGVLIEHYAGDFPLWLAPTQTRILPVTDNELQYCNEVASELKSRGLRVEVCHGERLPKLIRNAETQKVPLMAVVGPKEVQARTLTIRSRHNGEIGTMPVDEFITRLQLAVANKSSL</sequence>
<dbReference type="Gene3D" id="3.30.980.10">
    <property type="entry name" value="Threonyl-trna Synthetase, Chain A, domain 2"/>
    <property type="match status" value="1"/>
</dbReference>
<evidence type="ECO:0000256" key="11">
    <source>
        <dbReference type="ARBA" id="ARBA00049515"/>
    </source>
</evidence>
<evidence type="ECO:0000256" key="10">
    <source>
        <dbReference type="ARBA" id="ARBA00031900"/>
    </source>
</evidence>
<dbReference type="GO" id="GO:0006435">
    <property type="term" value="P:threonyl-tRNA aminoacylation"/>
    <property type="evidence" value="ECO:0007669"/>
    <property type="project" value="InterPro"/>
</dbReference>
<dbReference type="GO" id="GO:0004829">
    <property type="term" value="F:threonine-tRNA ligase activity"/>
    <property type="evidence" value="ECO:0007669"/>
    <property type="project" value="UniProtKB-EC"/>
</dbReference>
<evidence type="ECO:0000256" key="4">
    <source>
        <dbReference type="ARBA" id="ARBA00022723"/>
    </source>
</evidence>
<dbReference type="CDD" id="cd00860">
    <property type="entry name" value="ThrRS_anticodon"/>
    <property type="match status" value="1"/>
</dbReference>
<dbReference type="PRINTS" id="PR01047">
    <property type="entry name" value="TRNASYNTHTHR"/>
</dbReference>
<keyword evidence="8" id="KW-0648">Protein biosynthesis</keyword>
<keyword evidence="6" id="KW-0862">Zinc</keyword>
<evidence type="ECO:0000256" key="12">
    <source>
        <dbReference type="SAM" id="MobiDB-lite"/>
    </source>
</evidence>
<dbReference type="InterPro" id="IPR047246">
    <property type="entry name" value="ThrRS_anticodon"/>
</dbReference>
<dbReference type="Gene3D" id="3.30.54.20">
    <property type="match status" value="1"/>
</dbReference>
<dbReference type="SMR" id="A0A1D6II54"/>
<dbReference type="STRING" id="4577.A0A1D6II54"/>
<dbReference type="PROSITE" id="PS50862">
    <property type="entry name" value="AA_TRNA_LIGASE_II"/>
    <property type="match status" value="1"/>
</dbReference>
<dbReference type="PANTHER" id="PTHR11451:SF44">
    <property type="entry name" value="THREONINE--TRNA LIGASE, CHLOROPLASTIC_MITOCHONDRIAL 2"/>
    <property type="match status" value="1"/>
</dbReference>
<dbReference type="SUPFAM" id="SSF55681">
    <property type="entry name" value="Class II aaRS and biotin synthetases"/>
    <property type="match status" value="1"/>
</dbReference>
<dbReference type="FunFam" id="3.30.54.20:FF:000002">
    <property type="entry name" value="Threonine--tRNA ligase"/>
    <property type="match status" value="1"/>
</dbReference>